<dbReference type="Pfam" id="PF05839">
    <property type="entry name" value="Apc13p"/>
    <property type="match status" value="1"/>
</dbReference>
<evidence type="ECO:0000256" key="6">
    <source>
        <dbReference type="SAM" id="MobiDB-lite"/>
    </source>
</evidence>
<dbReference type="EMBL" id="KV453847">
    <property type="protein sequence ID" value="ODV87758.1"/>
    <property type="molecule type" value="Genomic_DNA"/>
</dbReference>
<keyword evidence="2" id="KW-0132">Cell division</keyword>
<comment type="similarity">
    <text evidence="1">Belongs to the APC13 family.</text>
</comment>
<feature type="compositionally biased region" description="Polar residues" evidence="6">
    <location>
        <begin position="254"/>
        <end position="267"/>
    </location>
</feature>
<protein>
    <submittedName>
        <fullName evidence="7">Uncharacterized protein</fullName>
    </submittedName>
</protein>
<dbReference type="InterPro" id="IPR008401">
    <property type="entry name" value="Apc13"/>
</dbReference>
<dbReference type="AlphaFoldDB" id="A0A1E4T7X8"/>
<accession>A0A1E4T7X8</accession>
<sequence length="267" mass="30364">MTRDSHVSYLHMKQPNHILFQEKWTLDSLPFDDIEVNPDSYRNDQQNILQQFLLPPEDTDNELNIAYGGNPLFNSSYANRMKQKVRKLNWRDLGLHEMLSTMNHVEDQTILFKHSAGVIDSTIPDGSNGGFHSSFDLTNQISTANLDDDDDDAETNANNHPHILTDVDITGSDFGPADPIYGRYGNEQPSGQQIQQQQQQQPQQQQQQQHHPFSTPILPNRNAFHNMNGSTFTGSRPQQPRRSSANSNAANNSDYQTPQTTHTRIIR</sequence>
<proteinExistence type="inferred from homology"/>
<keyword evidence="5" id="KW-0131">Cell cycle</keyword>
<dbReference type="Proteomes" id="UP000094801">
    <property type="component" value="Unassembled WGS sequence"/>
</dbReference>
<feature type="compositionally biased region" description="Polar residues" evidence="6">
    <location>
        <begin position="223"/>
        <end position="242"/>
    </location>
</feature>
<gene>
    <name evidence="7" type="ORF">CANARDRAFT_25975</name>
</gene>
<keyword evidence="4" id="KW-0833">Ubl conjugation pathway</keyword>
<evidence type="ECO:0000256" key="5">
    <source>
        <dbReference type="ARBA" id="ARBA00023306"/>
    </source>
</evidence>
<evidence type="ECO:0000256" key="3">
    <source>
        <dbReference type="ARBA" id="ARBA00022776"/>
    </source>
</evidence>
<dbReference type="OrthoDB" id="4023481at2759"/>
<evidence type="ECO:0000256" key="1">
    <source>
        <dbReference type="ARBA" id="ARBA00006940"/>
    </source>
</evidence>
<evidence type="ECO:0000256" key="4">
    <source>
        <dbReference type="ARBA" id="ARBA00022786"/>
    </source>
</evidence>
<name>A0A1E4T7X8_9ASCO</name>
<evidence type="ECO:0000313" key="8">
    <source>
        <dbReference type="Proteomes" id="UP000094801"/>
    </source>
</evidence>
<feature type="compositionally biased region" description="Low complexity" evidence="6">
    <location>
        <begin position="192"/>
        <end position="209"/>
    </location>
</feature>
<dbReference type="GO" id="GO:0051301">
    <property type="term" value="P:cell division"/>
    <property type="evidence" value="ECO:0007669"/>
    <property type="project" value="UniProtKB-KW"/>
</dbReference>
<keyword evidence="8" id="KW-1185">Reference proteome</keyword>
<feature type="compositionally biased region" description="Low complexity" evidence="6">
    <location>
        <begin position="243"/>
        <end position="253"/>
    </location>
</feature>
<evidence type="ECO:0000256" key="2">
    <source>
        <dbReference type="ARBA" id="ARBA00022618"/>
    </source>
</evidence>
<dbReference type="GO" id="GO:0005680">
    <property type="term" value="C:anaphase-promoting complex"/>
    <property type="evidence" value="ECO:0007669"/>
    <property type="project" value="InterPro"/>
</dbReference>
<keyword evidence="3" id="KW-0498">Mitosis</keyword>
<organism evidence="7 8">
    <name type="scientific">[Candida] arabinofermentans NRRL YB-2248</name>
    <dbReference type="NCBI Taxonomy" id="983967"/>
    <lineage>
        <taxon>Eukaryota</taxon>
        <taxon>Fungi</taxon>
        <taxon>Dikarya</taxon>
        <taxon>Ascomycota</taxon>
        <taxon>Saccharomycotina</taxon>
        <taxon>Pichiomycetes</taxon>
        <taxon>Pichiales</taxon>
        <taxon>Pichiaceae</taxon>
        <taxon>Ogataea</taxon>
        <taxon>Ogataea/Candida clade</taxon>
    </lineage>
</organism>
<reference evidence="8" key="1">
    <citation type="submission" date="2016-04" db="EMBL/GenBank/DDBJ databases">
        <title>Comparative genomics of biotechnologically important yeasts.</title>
        <authorList>
            <consortium name="DOE Joint Genome Institute"/>
            <person name="Riley R."/>
            <person name="Haridas S."/>
            <person name="Wolfe K.H."/>
            <person name="Lopes M.R."/>
            <person name="Hittinger C.T."/>
            <person name="Goker M."/>
            <person name="Salamov A."/>
            <person name="Wisecaver J."/>
            <person name="Long T.M."/>
            <person name="Aerts A.L."/>
            <person name="Barry K."/>
            <person name="Choi C."/>
            <person name="Clum A."/>
            <person name="Coughlan A.Y."/>
            <person name="Deshpande S."/>
            <person name="Douglass A.P."/>
            <person name="Hanson S.J."/>
            <person name="Klenk H.-P."/>
            <person name="Labutti K."/>
            <person name="Lapidus A."/>
            <person name="Lindquist E."/>
            <person name="Lipzen A."/>
            <person name="Meier-Kolthoff J.P."/>
            <person name="Ohm R.A."/>
            <person name="Otillar R.P."/>
            <person name="Pangilinan J."/>
            <person name="Peng Y."/>
            <person name="Rokas A."/>
            <person name="Rosa C.A."/>
            <person name="Scheuner C."/>
            <person name="Sibirny A.A."/>
            <person name="Slot J.C."/>
            <person name="Stielow J.B."/>
            <person name="Sun H."/>
            <person name="Kurtzman C.P."/>
            <person name="Blackwell M."/>
            <person name="Grigoriev I.V."/>
            <person name="Jeffries T.W."/>
        </authorList>
    </citation>
    <scope>NUCLEOTIDE SEQUENCE [LARGE SCALE GENOMIC DNA]</scope>
    <source>
        <strain evidence="8">NRRL YB-2248</strain>
    </source>
</reference>
<feature type="region of interest" description="Disordered" evidence="6">
    <location>
        <begin position="142"/>
        <end position="267"/>
    </location>
</feature>
<evidence type="ECO:0000313" key="7">
    <source>
        <dbReference type="EMBL" id="ODV87758.1"/>
    </source>
</evidence>